<dbReference type="HAMAP" id="MF_00340">
    <property type="entry name" value="Ribosomal_bL32"/>
    <property type="match status" value="1"/>
</dbReference>
<evidence type="ECO:0000256" key="1">
    <source>
        <dbReference type="ARBA" id="ARBA00008560"/>
    </source>
</evidence>
<feature type="region of interest" description="Disordered" evidence="6">
    <location>
        <begin position="1"/>
        <end position="28"/>
    </location>
</feature>
<dbReference type="GO" id="GO:0015934">
    <property type="term" value="C:large ribosomal subunit"/>
    <property type="evidence" value="ECO:0007669"/>
    <property type="project" value="InterPro"/>
</dbReference>
<sequence length="70" mass="7969">MGVPKKKRSKSRQRSRQSQQKLSSPSIGYCPQCKVPVLSHFACPECGYYKGKQAVIIQTKKEKEKKKEKG</sequence>
<dbReference type="PANTHER" id="PTHR35534:SF1">
    <property type="entry name" value="LARGE RIBOSOMAL SUBUNIT PROTEIN BL32"/>
    <property type="match status" value="1"/>
</dbReference>
<feature type="compositionally biased region" description="Basic residues" evidence="6">
    <location>
        <begin position="1"/>
        <end position="15"/>
    </location>
</feature>
<dbReference type="Pfam" id="PF01783">
    <property type="entry name" value="Ribosomal_L32p"/>
    <property type="match status" value="1"/>
</dbReference>
<protein>
    <recommendedName>
        <fullName evidence="4 5">Large ribosomal subunit protein bL32</fullName>
    </recommendedName>
</protein>
<evidence type="ECO:0000313" key="8">
    <source>
        <dbReference type="Proteomes" id="UP000315669"/>
    </source>
</evidence>
<dbReference type="GO" id="GO:0006412">
    <property type="term" value="P:translation"/>
    <property type="evidence" value="ECO:0007669"/>
    <property type="project" value="UniProtKB-UniRule"/>
</dbReference>
<reference evidence="7 8" key="1">
    <citation type="submission" date="2019-03" db="EMBL/GenBank/DDBJ databases">
        <title>Metabolic potential of uncultured bacteria and archaea associated with petroleum seepage in deep-sea sediments.</title>
        <authorList>
            <person name="Dong X."/>
            <person name="Hubert C."/>
        </authorList>
    </citation>
    <scope>NUCLEOTIDE SEQUENCE [LARGE SCALE GENOMIC DNA]</scope>
    <source>
        <strain evidence="7">E29_bin25</strain>
    </source>
</reference>
<dbReference type="EMBL" id="SOII01000009">
    <property type="protein sequence ID" value="TET86602.1"/>
    <property type="molecule type" value="Genomic_DNA"/>
</dbReference>
<proteinExistence type="inferred from homology"/>
<evidence type="ECO:0000256" key="3">
    <source>
        <dbReference type="ARBA" id="ARBA00023274"/>
    </source>
</evidence>
<dbReference type="InterPro" id="IPR044957">
    <property type="entry name" value="Ribosomal_bL32_bact"/>
</dbReference>
<dbReference type="Proteomes" id="UP000315669">
    <property type="component" value="Unassembled WGS sequence"/>
</dbReference>
<dbReference type="PANTHER" id="PTHR35534">
    <property type="entry name" value="50S RIBOSOMAL PROTEIN L32"/>
    <property type="match status" value="1"/>
</dbReference>
<accession>A0A523Y587</accession>
<evidence type="ECO:0000256" key="6">
    <source>
        <dbReference type="SAM" id="MobiDB-lite"/>
    </source>
</evidence>
<evidence type="ECO:0000313" key="7">
    <source>
        <dbReference type="EMBL" id="TET86602.1"/>
    </source>
</evidence>
<dbReference type="InterPro" id="IPR011332">
    <property type="entry name" value="Ribosomal_zn-bd"/>
</dbReference>
<dbReference type="GO" id="GO:0003735">
    <property type="term" value="F:structural constituent of ribosome"/>
    <property type="evidence" value="ECO:0007669"/>
    <property type="project" value="InterPro"/>
</dbReference>
<evidence type="ECO:0000256" key="2">
    <source>
        <dbReference type="ARBA" id="ARBA00022980"/>
    </source>
</evidence>
<evidence type="ECO:0000256" key="4">
    <source>
        <dbReference type="ARBA" id="ARBA00035178"/>
    </source>
</evidence>
<dbReference type="AlphaFoldDB" id="A0A523Y587"/>
<keyword evidence="3 5" id="KW-0687">Ribonucleoprotein</keyword>
<comment type="caution">
    <text evidence="7">The sequence shown here is derived from an EMBL/GenBank/DDBJ whole genome shotgun (WGS) entry which is preliminary data.</text>
</comment>
<name>A0A523Y587_UNCAE</name>
<dbReference type="InterPro" id="IPR002677">
    <property type="entry name" value="Ribosomal_bL32"/>
</dbReference>
<comment type="similarity">
    <text evidence="1 5">Belongs to the bacterial ribosomal protein bL32 family.</text>
</comment>
<gene>
    <name evidence="5" type="primary">rpmF</name>
    <name evidence="7" type="ORF">E3J32_00120</name>
</gene>
<evidence type="ECO:0000256" key="5">
    <source>
        <dbReference type="HAMAP-Rule" id="MF_00340"/>
    </source>
</evidence>
<dbReference type="SUPFAM" id="SSF57829">
    <property type="entry name" value="Zn-binding ribosomal proteins"/>
    <property type="match status" value="1"/>
</dbReference>
<dbReference type="NCBIfam" id="TIGR01031">
    <property type="entry name" value="rpmF_bact"/>
    <property type="match status" value="1"/>
</dbReference>
<keyword evidence="2 5" id="KW-0689">Ribosomal protein</keyword>
<organism evidence="7 8">
    <name type="scientific">Aerophobetes bacterium</name>
    <dbReference type="NCBI Taxonomy" id="2030807"/>
    <lineage>
        <taxon>Bacteria</taxon>
        <taxon>Candidatus Aerophobota</taxon>
    </lineage>
</organism>